<gene>
    <name evidence="1" type="ORF">SEVIR_9G491650v2</name>
</gene>
<reference evidence="1" key="1">
    <citation type="submission" date="2019-03" db="EMBL/GenBank/DDBJ databases">
        <title>WGS assembly of Setaria viridis.</title>
        <authorList>
            <person name="Huang P."/>
            <person name="Jenkins J."/>
            <person name="Grimwood J."/>
            <person name="Barry K."/>
            <person name="Healey A."/>
            <person name="Mamidi S."/>
            <person name="Sreedasyam A."/>
            <person name="Shu S."/>
            <person name="Feldman M."/>
            <person name="Wu J."/>
            <person name="Yu Y."/>
            <person name="Chen C."/>
            <person name="Johnson J."/>
            <person name="Rokhsar D."/>
            <person name="Baxter I."/>
            <person name="Schmutz J."/>
            <person name="Brutnell T."/>
            <person name="Kellogg E."/>
        </authorList>
    </citation>
    <scope>NUCLEOTIDE SEQUENCE [LARGE SCALE GENOMIC DNA]</scope>
</reference>
<dbReference type="Proteomes" id="UP000298652">
    <property type="component" value="Chromosome 9"/>
</dbReference>
<dbReference type="EMBL" id="CM016560">
    <property type="protein sequence ID" value="TKV97404.1"/>
    <property type="molecule type" value="Genomic_DNA"/>
</dbReference>
<proteinExistence type="predicted"/>
<name>A0A4U6T9E0_SETVI</name>
<sequence>MFHAIVIFCSTSALYHYGRVYNWYLFDLI</sequence>
<keyword evidence="2" id="KW-1185">Reference proteome</keyword>
<protein>
    <submittedName>
        <fullName evidence="1">Uncharacterized protein</fullName>
    </submittedName>
</protein>
<evidence type="ECO:0000313" key="2">
    <source>
        <dbReference type="Proteomes" id="UP000298652"/>
    </source>
</evidence>
<dbReference type="AlphaFoldDB" id="A0A4U6T9E0"/>
<organism evidence="1 2">
    <name type="scientific">Setaria viridis</name>
    <name type="common">Green bristlegrass</name>
    <name type="synonym">Setaria italica subsp. viridis</name>
    <dbReference type="NCBI Taxonomy" id="4556"/>
    <lineage>
        <taxon>Eukaryota</taxon>
        <taxon>Viridiplantae</taxon>
        <taxon>Streptophyta</taxon>
        <taxon>Embryophyta</taxon>
        <taxon>Tracheophyta</taxon>
        <taxon>Spermatophyta</taxon>
        <taxon>Magnoliopsida</taxon>
        <taxon>Liliopsida</taxon>
        <taxon>Poales</taxon>
        <taxon>Poaceae</taxon>
        <taxon>PACMAD clade</taxon>
        <taxon>Panicoideae</taxon>
        <taxon>Panicodae</taxon>
        <taxon>Paniceae</taxon>
        <taxon>Cenchrinae</taxon>
        <taxon>Setaria</taxon>
    </lineage>
</organism>
<evidence type="ECO:0000313" key="1">
    <source>
        <dbReference type="EMBL" id="TKV97404.1"/>
    </source>
</evidence>
<dbReference type="Gramene" id="TKV97404">
    <property type="protein sequence ID" value="TKV97404"/>
    <property type="gene ID" value="SEVIR_9G491650v2"/>
</dbReference>
<accession>A0A4U6T9E0</accession>